<dbReference type="GO" id="GO:0005829">
    <property type="term" value="C:cytosol"/>
    <property type="evidence" value="ECO:0007669"/>
    <property type="project" value="TreeGrafter"/>
</dbReference>
<dbReference type="GO" id="GO:0016887">
    <property type="term" value="F:ATP hydrolysis activity"/>
    <property type="evidence" value="ECO:0007669"/>
    <property type="project" value="TreeGrafter"/>
</dbReference>
<evidence type="ECO:0000259" key="1">
    <source>
        <dbReference type="Pfam" id="PF13614"/>
    </source>
</evidence>
<dbReference type="Proteomes" id="UP000295163">
    <property type="component" value="Unassembled WGS sequence"/>
</dbReference>
<comment type="caution">
    <text evidence="2">The sequence shown here is derived from an EMBL/GenBank/DDBJ whole genome shotgun (WGS) entry which is preliminary data.</text>
</comment>
<dbReference type="GO" id="GO:0051782">
    <property type="term" value="P:negative regulation of cell division"/>
    <property type="evidence" value="ECO:0007669"/>
    <property type="project" value="TreeGrafter"/>
</dbReference>
<dbReference type="Gene3D" id="3.40.50.2300">
    <property type="match status" value="1"/>
</dbReference>
<feature type="domain" description="AAA" evidence="1">
    <location>
        <begin position="149"/>
        <end position="311"/>
    </location>
</feature>
<dbReference type="InterPro" id="IPR050625">
    <property type="entry name" value="ParA/MinD_ATPase"/>
</dbReference>
<dbReference type="InterPro" id="IPR025669">
    <property type="entry name" value="AAA_dom"/>
</dbReference>
<dbReference type="Pfam" id="PF13614">
    <property type="entry name" value="AAA_31"/>
    <property type="match status" value="1"/>
</dbReference>
<evidence type="ECO:0000313" key="2">
    <source>
        <dbReference type="EMBL" id="TDL46988.1"/>
    </source>
</evidence>
<dbReference type="PANTHER" id="PTHR43384">
    <property type="entry name" value="SEPTUM SITE-DETERMINING PROTEIN MIND HOMOLOG, CHLOROPLASTIC-RELATED"/>
    <property type="match status" value="1"/>
</dbReference>
<dbReference type="RefSeq" id="WP_133409209.1">
    <property type="nucleotide sequence ID" value="NZ_SMZT01000001.1"/>
</dbReference>
<dbReference type="Gene3D" id="3.40.50.300">
    <property type="entry name" value="P-loop containing nucleotide triphosphate hydrolases"/>
    <property type="match status" value="1"/>
</dbReference>
<dbReference type="GO" id="GO:0005524">
    <property type="term" value="F:ATP binding"/>
    <property type="evidence" value="ECO:0007669"/>
    <property type="project" value="TreeGrafter"/>
</dbReference>
<organism evidence="2 3">
    <name type="scientific">Kocuria rosea</name>
    <name type="common">Deinococcus erythromyxa</name>
    <name type="synonym">Micrococcus rubens</name>
    <dbReference type="NCBI Taxonomy" id="1275"/>
    <lineage>
        <taxon>Bacteria</taxon>
        <taxon>Bacillati</taxon>
        <taxon>Actinomycetota</taxon>
        <taxon>Actinomycetes</taxon>
        <taxon>Micrococcales</taxon>
        <taxon>Micrococcaceae</taxon>
        <taxon>Kocuria</taxon>
    </lineage>
</organism>
<evidence type="ECO:0000313" key="3">
    <source>
        <dbReference type="Proteomes" id="UP000295163"/>
    </source>
</evidence>
<reference evidence="2 3" key="1">
    <citation type="submission" date="2019-03" db="EMBL/GenBank/DDBJ databases">
        <title>Genome Sequencing and Assembly of Various Microbes Isolated from Partially Reclaimed Soil and Acid Mine Drainage (AMD) Site.</title>
        <authorList>
            <person name="Steinbock B."/>
            <person name="Bechtold R."/>
            <person name="Sevigny J.L."/>
            <person name="Thomas D."/>
            <person name="Cuthill L.R."/>
            <person name="Aveiro Johannsen E.J."/>
            <person name="Thomas K."/>
            <person name="Ghosh A."/>
        </authorList>
    </citation>
    <scope>NUCLEOTIDE SEQUENCE [LARGE SCALE GENOMIC DNA]</scope>
    <source>
        <strain evidence="2 3">S-A3</strain>
    </source>
</reference>
<sequence>MSRFLLVTSDVTFNQRVQTAIAGRIPGSVQTVYNVQLPDAPDELLRKVVGELPAVLLLGPGVNPSDALRLASVFDVQHPEISLILVAEADPALALTAMRAGIRDILEPQAEADVIRVLLERACQTAESRRRGLIPDPSLDAAPSRLGGRVIAVTSPKGGVGKTTVSTNLAVGLGKLAPMSTVLVDLDVQFGDVAAALNLTPEHTLTDAVTGAAAQDTMVLKAFLSVHHTSIYALCTPESPAEADLINADQIGHMLEQLASEFQFVVVDTAPGLGEHTLAALEAATDVVFLSGMDVPGVRGLRKEIDVLTELQMLPSSRHIVVNMADRTSGLSVQDIEATVRTPVDVVVPRSKAVTYSTNKGEPILQEASRDKAAKALNQLVARFDPARSTAPRKAVHRRAVLQ</sequence>
<dbReference type="GO" id="GO:0009898">
    <property type="term" value="C:cytoplasmic side of plasma membrane"/>
    <property type="evidence" value="ECO:0007669"/>
    <property type="project" value="TreeGrafter"/>
</dbReference>
<name>A0A4R5YPD4_KOCRO</name>
<dbReference type="PANTHER" id="PTHR43384:SF13">
    <property type="entry name" value="SLR0110 PROTEIN"/>
    <property type="match status" value="1"/>
</dbReference>
<dbReference type="AlphaFoldDB" id="A0A4R5YPD4"/>
<dbReference type="InterPro" id="IPR027417">
    <property type="entry name" value="P-loop_NTPase"/>
</dbReference>
<proteinExistence type="predicted"/>
<dbReference type="EMBL" id="SMZT01000001">
    <property type="protein sequence ID" value="TDL46988.1"/>
    <property type="molecule type" value="Genomic_DNA"/>
</dbReference>
<dbReference type="SUPFAM" id="SSF52540">
    <property type="entry name" value="P-loop containing nucleoside triphosphate hydrolases"/>
    <property type="match status" value="1"/>
</dbReference>
<gene>
    <name evidence="2" type="ORF">E2R59_03080</name>
</gene>
<accession>A0A4R5YPD4</accession>
<dbReference type="GeneID" id="64346383"/>
<protein>
    <submittedName>
        <fullName evidence="2">MinD/ParA family protein</fullName>
    </submittedName>
</protein>